<dbReference type="UniPathway" id="UPA00053">
    <property type="reaction ID" value="UER00088"/>
</dbReference>
<keyword evidence="11" id="KW-0479">Metal-binding</keyword>
<reference evidence="12 13" key="1">
    <citation type="journal article" date="2013" name="Genome Announc.">
        <title>Draft Genome Sequence of the Cellulolytic Bacterium Clostridium papyrosolvens C7 (ATCC 700395).</title>
        <authorList>
            <person name="Zepeda V."/>
            <person name="Dassa B."/>
            <person name="Borovok I."/>
            <person name="Lamed R."/>
            <person name="Bayer E.A."/>
            <person name="Cate J.H."/>
        </authorList>
    </citation>
    <scope>NUCLEOTIDE SEQUENCE [LARGE SCALE GENOMIC DNA]</scope>
    <source>
        <strain evidence="12 13">C7</strain>
    </source>
</reference>
<comment type="similarity">
    <text evidence="2 11">Belongs to the shikimate kinase family.</text>
</comment>
<feature type="binding site" evidence="11">
    <location>
        <begin position="13"/>
        <end position="18"/>
    </location>
    <ligand>
        <name>ATP</name>
        <dbReference type="ChEBI" id="CHEBI:30616"/>
    </ligand>
</feature>
<evidence type="ECO:0000256" key="1">
    <source>
        <dbReference type="ARBA" id="ARBA00004842"/>
    </source>
</evidence>
<evidence type="ECO:0000256" key="4">
    <source>
        <dbReference type="ARBA" id="ARBA00022605"/>
    </source>
</evidence>
<dbReference type="Proteomes" id="UP000016860">
    <property type="component" value="Unassembled WGS sequence"/>
</dbReference>
<comment type="catalytic activity">
    <reaction evidence="10 11">
        <text>shikimate + ATP = 3-phosphoshikimate + ADP + H(+)</text>
        <dbReference type="Rhea" id="RHEA:13121"/>
        <dbReference type="ChEBI" id="CHEBI:15378"/>
        <dbReference type="ChEBI" id="CHEBI:30616"/>
        <dbReference type="ChEBI" id="CHEBI:36208"/>
        <dbReference type="ChEBI" id="CHEBI:145989"/>
        <dbReference type="ChEBI" id="CHEBI:456216"/>
        <dbReference type="EC" id="2.7.1.71"/>
    </reaction>
</comment>
<dbReference type="GO" id="GO:0008652">
    <property type="term" value="P:amino acid biosynthetic process"/>
    <property type="evidence" value="ECO:0007669"/>
    <property type="project" value="UniProtKB-KW"/>
</dbReference>
<feature type="binding site" evidence="11">
    <location>
        <position position="81"/>
    </location>
    <ligand>
        <name>substrate</name>
    </ligand>
</feature>
<keyword evidence="4 11" id="KW-0028">Amino-acid biosynthesis</keyword>
<comment type="cofactor">
    <cofactor evidence="11">
        <name>Mg(2+)</name>
        <dbReference type="ChEBI" id="CHEBI:18420"/>
    </cofactor>
    <text evidence="11">Binds 1 Mg(2+) ion per subunit.</text>
</comment>
<dbReference type="EMBL" id="ATAY01000070">
    <property type="protein sequence ID" value="EPR10209.1"/>
    <property type="molecule type" value="Genomic_DNA"/>
</dbReference>
<evidence type="ECO:0000313" key="12">
    <source>
        <dbReference type="EMBL" id="EPR10209.1"/>
    </source>
</evidence>
<feature type="binding site" evidence="11">
    <location>
        <position position="59"/>
    </location>
    <ligand>
        <name>substrate</name>
    </ligand>
</feature>
<dbReference type="GO" id="GO:0009423">
    <property type="term" value="P:chorismate biosynthetic process"/>
    <property type="evidence" value="ECO:0007669"/>
    <property type="project" value="UniProtKB-UniRule"/>
</dbReference>
<comment type="subcellular location">
    <subcellularLocation>
        <location evidence="11">Cytoplasm</location>
    </subcellularLocation>
</comment>
<evidence type="ECO:0000256" key="9">
    <source>
        <dbReference type="ARBA" id="ARBA00023141"/>
    </source>
</evidence>
<dbReference type="GO" id="GO:0000287">
    <property type="term" value="F:magnesium ion binding"/>
    <property type="evidence" value="ECO:0007669"/>
    <property type="project" value="UniProtKB-UniRule"/>
</dbReference>
<dbReference type="EC" id="2.7.1.71" evidence="3 11"/>
<comment type="pathway">
    <text evidence="1 11">Metabolic intermediate biosynthesis; chorismate biosynthesis; chorismate from D-erythrose 4-phosphate and phosphoenolpyruvate: step 5/7.</text>
</comment>
<feature type="binding site" evidence="11">
    <location>
        <position position="143"/>
    </location>
    <ligand>
        <name>substrate</name>
    </ligand>
</feature>
<dbReference type="CDD" id="cd00464">
    <property type="entry name" value="SK"/>
    <property type="match status" value="1"/>
</dbReference>
<dbReference type="Gene3D" id="3.40.50.300">
    <property type="entry name" value="P-loop containing nucleotide triphosphate hydrolases"/>
    <property type="match status" value="1"/>
</dbReference>
<gene>
    <name evidence="11" type="primary">aroK</name>
    <name evidence="12" type="ORF">L323_14355</name>
</gene>
<dbReference type="AlphaFoldDB" id="U4QZ27"/>
<dbReference type="PANTHER" id="PTHR21087">
    <property type="entry name" value="SHIKIMATE KINASE"/>
    <property type="match status" value="1"/>
</dbReference>
<evidence type="ECO:0000256" key="10">
    <source>
        <dbReference type="ARBA" id="ARBA00048567"/>
    </source>
</evidence>
<comment type="subunit">
    <text evidence="11">Monomer.</text>
</comment>
<accession>U4QZ27</accession>
<keyword evidence="9 11" id="KW-0057">Aromatic amino acid biosynthesis</keyword>
<keyword evidence="7 11" id="KW-0418">Kinase</keyword>
<dbReference type="Pfam" id="PF01202">
    <property type="entry name" value="SKI"/>
    <property type="match status" value="1"/>
</dbReference>
<dbReference type="PATRIC" id="fig|1330534.3.peg.2847"/>
<keyword evidence="8 11" id="KW-0067">ATP-binding</keyword>
<dbReference type="OrthoDB" id="9800332at2"/>
<evidence type="ECO:0000256" key="11">
    <source>
        <dbReference type="HAMAP-Rule" id="MF_00109"/>
    </source>
</evidence>
<feature type="binding site" evidence="11">
    <location>
        <position position="35"/>
    </location>
    <ligand>
        <name>substrate</name>
    </ligand>
</feature>
<keyword evidence="11" id="KW-0460">Magnesium</keyword>
<evidence type="ECO:0000256" key="8">
    <source>
        <dbReference type="ARBA" id="ARBA00022840"/>
    </source>
</evidence>
<evidence type="ECO:0000256" key="5">
    <source>
        <dbReference type="ARBA" id="ARBA00022679"/>
    </source>
</evidence>
<keyword evidence="11" id="KW-0963">Cytoplasm</keyword>
<evidence type="ECO:0000313" key="13">
    <source>
        <dbReference type="Proteomes" id="UP000016860"/>
    </source>
</evidence>
<sequence length="195" mass="22052">MRDKNIVLIGFMGVGKTTVGNVLSKALNYNFYDCDDIIKQQFSMNIKDIFELYGEAYFRDVEAKVIKKLSNSSKCVIATGGGTVLNPYNIYNLKKNGIIILLEALPATILRNISKDNVKNTEDRPLLKGNNPLETITDIMLHRQLLYNKYYDYKIKTDCMTVNMVAEKLIEILKIGDNKSCRISGCKTIYATADN</sequence>
<dbReference type="GO" id="GO:0009073">
    <property type="term" value="P:aromatic amino acid family biosynthetic process"/>
    <property type="evidence" value="ECO:0007669"/>
    <property type="project" value="UniProtKB-KW"/>
</dbReference>
<dbReference type="GO" id="GO:0005524">
    <property type="term" value="F:ATP binding"/>
    <property type="evidence" value="ECO:0007669"/>
    <property type="project" value="UniProtKB-UniRule"/>
</dbReference>
<dbReference type="PANTHER" id="PTHR21087:SF16">
    <property type="entry name" value="SHIKIMATE KINASE 1, CHLOROPLASTIC"/>
    <property type="match status" value="1"/>
</dbReference>
<evidence type="ECO:0000256" key="2">
    <source>
        <dbReference type="ARBA" id="ARBA00006997"/>
    </source>
</evidence>
<organism evidence="12 13">
    <name type="scientific">Ruminiclostridium papyrosolvens C7</name>
    <dbReference type="NCBI Taxonomy" id="1330534"/>
    <lineage>
        <taxon>Bacteria</taxon>
        <taxon>Bacillati</taxon>
        <taxon>Bacillota</taxon>
        <taxon>Clostridia</taxon>
        <taxon>Eubacteriales</taxon>
        <taxon>Oscillospiraceae</taxon>
        <taxon>Ruminiclostridium</taxon>
    </lineage>
</organism>
<dbReference type="SUPFAM" id="SSF52540">
    <property type="entry name" value="P-loop containing nucleoside triphosphate hydrolases"/>
    <property type="match status" value="1"/>
</dbReference>
<dbReference type="PRINTS" id="PR01100">
    <property type="entry name" value="SHIKIMTKNASE"/>
</dbReference>
<comment type="function">
    <text evidence="11">Catalyzes the specific phosphorylation of the 3-hydroxyl group of shikimic acid using ATP as a cosubstrate.</text>
</comment>
<evidence type="ECO:0000256" key="3">
    <source>
        <dbReference type="ARBA" id="ARBA00012154"/>
    </source>
</evidence>
<evidence type="ECO:0000256" key="7">
    <source>
        <dbReference type="ARBA" id="ARBA00022777"/>
    </source>
</evidence>
<dbReference type="InterPro" id="IPR023000">
    <property type="entry name" value="Shikimate_kinase_CS"/>
</dbReference>
<dbReference type="PROSITE" id="PS01128">
    <property type="entry name" value="SHIKIMATE_KINASE"/>
    <property type="match status" value="1"/>
</dbReference>
<comment type="caution">
    <text evidence="11">Lacks conserved residue(s) required for the propagation of feature annotation.</text>
</comment>
<keyword evidence="5 11" id="KW-0808">Transferase</keyword>
<evidence type="ECO:0000256" key="6">
    <source>
        <dbReference type="ARBA" id="ARBA00022741"/>
    </source>
</evidence>
<protein>
    <recommendedName>
        <fullName evidence="3 11">Shikimate kinase</fullName>
        <shortName evidence="11">SK</shortName>
        <ecNumber evidence="3 11">2.7.1.71</ecNumber>
    </recommendedName>
</protein>
<dbReference type="GO" id="GO:0004765">
    <property type="term" value="F:shikimate kinase activity"/>
    <property type="evidence" value="ECO:0007669"/>
    <property type="project" value="UniProtKB-UniRule"/>
</dbReference>
<dbReference type="InterPro" id="IPR027417">
    <property type="entry name" value="P-loop_NTPase"/>
</dbReference>
<comment type="caution">
    <text evidence="12">The sequence shown here is derived from an EMBL/GenBank/DDBJ whole genome shotgun (WGS) entry which is preliminary data.</text>
</comment>
<dbReference type="InterPro" id="IPR000623">
    <property type="entry name" value="Shikimate_kinase/TSH1"/>
</dbReference>
<keyword evidence="6 11" id="KW-0547">Nucleotide-binding</keyword>
<proteinExistence type="inferred from homology"/>
<dbReference type="InterPro" id="IPR031322">
    <property type="entry name" value="Shikimate/glucono_kinase"/>
</dbReference>
<dbReference type="STRING" id="1330534.L323_14355"/>
<feature type="binding site" evidence="11">
    <location>
        <position position="124"/>
    </location>
    <ligand>
        <name>ATP</name>
        <dbReference type="ChEBI" id="CHEBI:30616"/>
    </ligand>
</feature>
<name>U4QZ27_9FIRM</name>
<dbReference type="HAMAP" id="MF_00109">
    <property type="entry name" value="Shikimate_kinase"/>
    <property type="match status" value="1"/>
</dbReference>
<dbReference type="GO" id="GO:0005829">
    <property type="term" value="C:cytosol"/>
    <property type="evidence" value="ECO:0007669"/>
    <property type="project" value="TreeGrafter"/>
</dbReference>
<dbReference type="RefSeq" id="WP_020816327.1">
    <property type="nucleotide sequence ID" value="NZ_ATAY01000070.1"/>
</dbReference>
<feature type="binding site" evidence="11">
    <location>
        <position position="17"/>
    </location>
    <ligand>
        <name>Mg(2+)</name>
        <dbReference type="ChEBI" id="CHEBI:18420"/>
    </ligand>
</feature>